<keyword evidence="8" id="KW-1185">Reference proteome</keyword>
<sequence>MAREKVTLAYITDESQRRASFNERKKELIKEVSEISSLYGVEACVIIRDVNEPEQEVWPSHVTAHTLLERFHMSQLDQSKKAVDEECFIAKEKKKQELKDFMYKCMYGMASLSDFDMRDKADMELVMKEIEQEINSRLKEFNGN</sequence>
<keyword evidence="5" id="KW-0539">Nucleus</keyword>
<protein>
    <recommendedName>
        <fullName evidence="6">MADS-box domain-containing protein</fullName>
    </recommendedName>
</protein>
<reference evidence="7 8" key="1">
    <citation type="journal article" date="2023" name="bioRxiv">
        <title>Genome report: Whole genome sequence and annotation of Penstemon davidsonii.</title>
        <authorList>
            <person name="Ostevik K.L."/>
            <person name="Alabady M."/>
            <person name="Zhang M."/>
            <person name="Rausher M.D."/>
        </authorList>
    </citation>
    <scope>NUCLEOTIDE SEQUENCE [LARGE SCALE GENOMIC DNA]</scope>
    <source>
        <strain evidence="7">DNT005</strain>
        <tissue evidence="7">Whole leaf</tissue>
    </source>
</reference>
<evidence type="ECO:0000259" key="6">
    <source>
        <dbReference type="PROSITE" id="PS50066"/>
    </source>
</evidence>
<dbReference type="EMBL" id="JAYDYQ010002534">
    <property type="protein sequence ID" value="KAK4484241.1"/>
    <property type="molecule type" value="Genomic_DNA"/>
</dbReference>
<evidence type="ECO:0000256" key="5">
    <source>
        <dbReference type="ARBA" id="ARBA00023242"/>
    </source>
</evidence>
<evidence type="ECO:0000313" key="7">
    <source>
        <dbReference type="EMBL" id="KAK4484241.1"/>
    </source>
</evidence>
<evidence type="ECO:0000256" key="3">
    <source>
        <dbReference type="ARBA" id="ARBA00023125"/>
    </source>
</evidence>
<evidence type="ECO:0000256" key="4">
    <source>
        <dbReference type="ARBA" id="ARBA00023163"/>
    </source>
</evidence>
<keyword evidence="4" id="KW-0804">Transcription</keyword>
<evidence type="ECO:0000256" key="2">
    <source>
        <dbReference type="ARBA" id="ARBA00023015"/>
    </source>
</evidence>
<proteinExistence type="predicted"/>
<dbReference type="Pfam" id="PF00319">
    <property type="entry name" value="SRF-TF"/>
    <property type="match status" value="1"/>
</dbReference>
<organism evidence="7 8">
    <name type="scientific">Penstemon davidsonii</name>
    <dbReference type="NCBI Taxonomy" id="160366"/>
    <lineage>
        <taxon>Eukaryota</taxon>
        <taxon>Viridiplantae</taxon>
        <taxon>Streptophyta</taxon>
        <taxon>Embryophyta</taxon>
        <taxon>Tracheophyta</taxon>
        <taxon>Spermatophyta</taxon>
        <taxon>Magnoliopsida</taxon>
        <taxon>eudicotyledons</taxon>
        <taxon>Gunneridae</taxon>
        <taxon>Pentapetalae</taxon>
        <taxon>asterids</taxon>
        <taxon>lamiids</taxon>
        <taxon>Lamiales</taxon>
        <taxon>Plantaginaceae</taxon>
        <taxon>Cheloneae</taxon>
        <taxon>Penstemon</taxon>
    </lineage>
</organism>
<dbReference type="SUPFAM" id="SSF55455">
    <property type="entry name" value="SRF-like"/>
    <property type="match status" value="1"/>
</dbReference>
<keyword evidence="3" id="KW-0238">DNA-binding</keyword>
<dbReference type="Gene3D" id="3.40.1810.10">
    <property type="entry name" value="Transcription factor, MADS-box"/>
    <property type="match status" value="1"/>
</dbReference>
<dbReference type="SMART" id="SM00432">
    <property type="entry name" value="MADS"/>
    <property type="match status" value="1"/>
</dbReference>
<evidence type="ECO:0000256" key="1">
    <source>
        <dbReference type="ARBA" id="ARBA00004123"/>
    </source>
</evidence>
<dbReference type="InterPro" id="IPR036879">
    <property type="entry name" value="TF_MADSbox_sf"/>
</dbReference>
<feature type="domain" description="MADS-box" evidence="6">
    <location>
        <begin position="1"/>
        <end position="47"/>
    </location>
</feature>
<gene>
    <name evidence="7" type="ORF">RD792_011465</name>
</gene>
<comment type="caution">
    <text evidence="7">The sequence shown here is derived from an EMBL/GenBank/DDBJ whole genome shotgun (WGS) entry which is preliminary data.</text>
</comment>
<evidence type="ECO:0000313" key="8">
    <source>
        <dbReference type="Proteomes" id="UP001291926"/>
    </source>
</evidence>
<keyword evidence="2" id="KW-0805">Transcription regulation</keyword>
<dbReference type="Proteomes" id="UP001291926">
    <property type="component" value="Unassembled WGS sequence"/>
</dbReference>
<comment type="subcellular location">
    <subcellularLocation>
        <location evidence="1">Nucleus</location>
    </subcellularLocation>
</comment>
<dbReference type="InterPro" id="IPR002100">
    <property type="entry name" value="TF_MADSbox"/>
</dbReference>
<dbReference type="PROSITE" id="PS50066">
    <property type="entry name" value="MADS_BOX_2"/>
    <property type="match status" value="1"/>
</dbReference>
<accession>A0ABR0D620</accession>
<name>A0ABR0D620_9LAMI</name>